<sequence length="341" mass="35586">MTNPSSLETEESIIAELNKPLPIGRTLFTYGMTVLAFALTGLALLPLVEILWSILHQGLPQLSPETITSLPSPVGVEGPNGFGNAILGTLIMVGIASAISIPFGLLTGIYLSEFGKNSKTASAIRFITTVLTGIPSVIIGVFAYGVVVVTKIGIQNGQILLGREAIDQGIGVPLPGFVGAIANIFGYDINTLSIGIGGFSALAGGFALSILMLPVVALTTEEALKLVPISQRLASAALGATRFQTTFKIVVSTALPGVTTGILLAVARAAGETAPLVFTALFSDNWPDGLFNPTPSLSVLIYNYANSPFPEQNNLAWTASVVLVSLILLLSIASRLVTRRR</sequence>
<dbReference type="InterPro" id="IPR051408">
    <property type="entry name" value="Phosphate_transprt_permease"/>
</dbReference>
<comment type="caution">
    <text evidence="7">The sequence shown here is derived from an EMBL/GenBank/DDBJ whole genome shotgun (WGS) entry which is preliminary data.</text>
</comment>
<keyword evidence="5" id="KW-0813">Transport</keyword>
<proteinExistence type="inferred from homology"/>
<keyword evidence="3 5" id="KW-1133">Transmembrane helix</keyword>
<evidence type="ECO:0000256" key="3">
    <source>
        <dbReference type="ARBA" id="ARBA00022989"/>
    </source>
</evidence>
<feature type="transmembrane region" description="Helical" evidence="5">
    <location>
        <begin position="85"/>
        <end position="111"/>
    </location>
</feature>
<feature type="transmembrane region" description="Helical" evidence="5">
    <location>
        <begin position="315"/>
        <end position="337"/>
    </location>
</feature>
<feature type="transmembrane region" description="Helical" evidence="5">
    <location>
        <begin position="169"/>
        <end position="187"/>
    </location>
</feature>
<feature type="transmembrane region" description="Helical" evidence="5">
    <location>
        <begin position="27"/>
        <end position="55"/>
    </location>
</feature>
<dbReference type="Gene3D" id="1.10.3720.10">
    <property type="entry name" value="MetI-like"/>
    <property type="match status" value="1"/>
</dbReference>
<dbReference type="PANTHER" id="PTHR42922:SF1">
    <property type="entry name" value="PHOSPHATE TRANSPORT SYSTEM PERMEASE PROTEIN PSTA"/>
    <property type="match status" value="1"/>
</dbReference>
<feature type="transmembrane region" description="Helical" evidence="5">
    <location>
        <begin position="199"/>
        <end position="218"/>
    </location>
</feature>
<keyword evidence="8" id="KW-1185">Reference proteome</keyword>
<dbReference type="GO" id="GO:0055085">
    <property type="term" value="P:transmembrane transport"/>
    <property type="evidence" value="ECO:0007669"/>
    <property type="project" value="InterPro"/>
</dbReference>
<dbReference type="GO" id="GO:0005886">
    <property type="term" value="C:plasma membrane"/>
    <property type="evidence" value="ECO:0007669"/>
    <property type="project" value="UniProtKB-SubCell"/>
</dbReference>
<evidence type="ECO:0000256" key="2">
    <source>
        <dbReference type="ARBA" id="ARBA00022692"/>
    </source>
</evidence>
<dbReference type="RefSeq" id="WP_226582509.1">
    <property type="nucleotide sequence ID" value="NZ_BLAY01000048.1"/>
</dbReference>
<dbReference type="InterPro" id="IPR000515">
    <property type="entry name" value="MetI-like"/>
</dbReference>
<evidence type="ECO:0000259" key="6">
    <source>
        <dbReference type="PROSITE" id="PS50928"/>
    </source>
</evidence>
<comment type="subcellular location">
    <subcellularLocation>
        <location evidence="5">Cell membrane</location>
        <topology evidence="5">Multi-pass membrane protein</topology>
    </subcellularLocation>
    <subcellularLocation>
        <location evidence="1">Membrane</location>
        <topology evidence="1">Multi-pass membrane protein</topology>
    </subcellularLocation>
</comment>
<dbReference type="Proteomes" id="UP001050975">
    <property type="component" value="Unassembled WGS sequence"/>
</dbReference>
<evidence type="ECO:0000256" key="5">
    <source>
        <dbReference type="RuleBase" id="RU363032"/>
    </source>
</evidence>
<organism evidence="7 8">
    <name type="scientific">Microseira wollei NIES-4236</name>
    <dbReference type="NCBI Taxonomy" id="2530354"/>
    <lineage>
        <taxon>Bacteria</taxon>
        <taxon>Bacillati</taxon>
        <taxon>Cyanobacteriota</taxon>
        <taxon>Cyanophyceae</taxon>
        <taxon>Oscillatoriophycideae</taxon>
        <taxon>Aerosakkonematales</taxon>
        <taxon>Aerosakkonemataceae</taxon>
        <taxon>Microseira</taxon>
    </lineage>
</organism>
<comment type="similarity">
    <text evidence="5">Belongs to the binding-protein-dependent transport system permease family.</text>
</comment>
<dbReference type="PROSITE" id="PS50928">
    <property type="entry name" value="ABC_TM1"/>
    <property type="match status" value="1"/>
</dbReference>
<name>A0AAV3XDS8_9CYAN</name>
<dbReference type="InterPro" id="IPR035906">
    <property type="entry name" value="MetI-like_sf"/>
</dbReference>
<dbReference type="CDD" id="cd06261">
    <property type="entry name" value="TM_PBP2"/>
    <property type="match status" value="1"/>
</dbReference>
<keyword evidence="2 5" id="KW-0812">Transmembrane</keyword>
<feature type="transmembrane region" description="Helical" evidence="5">
    <location>
        <begin position="123"/>
        <end position="149"/>
    </location>
</feature>
<protein>
    <submittedName>
        <fullName evidence="7">Phosphate ABC transporter, inner membrane subunit PstA</fullName>
    </submittedName>
</protein>
<evidence type="ECO:0000256" key="1">
    <source>
        <dbReference type="ARBA" id="ARBA00004141"/>
    </source>
</evidence>
<dbReference type="SUPFAM" id="SSF161098">
    <property type="entry name" value="MetI-like"/>
    <property type="match status" value="1"/>
</dbReference>
<evidence type="ECO:0000256" key="4">
    <source>
        <dbReference type="ARBA" id="ARBA00023136"/>
    </source>
</evidence>
<dbReference type="EMBL" id="BLAY01000048">
    <property type="protein sequence ID" value="GET38594.1"/>
    <property type="molecule type" value="Genomic_DNA"/>
</dbReference>
<reference evidence="7" key="1">
    <citation type="submission" date="2019-10" db="EMBL/GenBank/DDBJ databases">
        <title>Draft genome sequece of Microseira wollei NIES-4236.</title>
        <authorList>
            <person name="Yamaguchi H."/>
            <person name="Suzuki S."/>
            <person name="Kawachi M."/>
        </authorList>
    </citation>
    <scope>NUCLEOTIDE SEQUENCE</scope>
    <source>
        <strain evidence="7">NIES-4236</strain>
    </source>
</reference>
<evidence type="ECO:0000313" key="8">
    <source>
        <dbReference type="Proteomes" id="UP001050975"/>
    </source>
</evidence>
<dbReference type="PANTHER" id="PTHR42922">
    <property type="entry name" value="PHOSPHATE TRANSPORT SYSTEM PERMEASE PROTEIN PSTA"/>
    <property type="match status" value="1"/>
</dbReference>
<accession>A0AAV3XDS8</accession>
<feature type="domain" description="ABC transmembrane type-1" evidence="6">
    <location>
        <begin position="86"/>
        <end position="334"/>
    </location>
</feature>
<keyword evidence="4 5" id="KW-0472">Membrane</keyword>
<dbReference type="AlphaFoldDB" id="A0AAV3XDS8"/>
<dbReference type="Pfam" id="PF00528">
    <property type="entry name" value="BPD_transp_1"/>
    <property type="match status" value="1"/>
</dbReference>
<gene>
    <name evidence="7" type="ORF">MiSe_33520</name>
</gene>
<evidence type="ECO:0000313" key="7">
    <source>
        <dbReference type="EMBL" id="GET38594.1"/>
    </source>
</evidence>